<keyword evidence="3 8" id="KW-0479">Metal-binding</keyword>
<dbReference type="PANTHER" id="PTHR30580:SF0">
    <property type="entry name" value="PRIMOSOMAL PROTEIN N"/>
    <property type="match status" value="1"/>
</dbReference>
<dbReference type="InterPro" id="IPR042115">
    <property type="entry name" value="PriA_3primeBD_sf"/>
</dbReference>
<evidence type="ECO:0000256" key="7">
    <source>
        <dbReference type="ARBA" id="ARBA00023125"/>
    </source>
</evidence>
<dbReference type="InterPro" id="IPR005259">
    <property type="entry name" value="PriA"/>
</dbReference>
<feature type="domain" description="Helicase ATP-binding" evidence="9">
    <location>
        <begin position="187"/>
        <end position="353"/>
    </location>
</feature>
<keyword evidence="8" id="KW-0378">Hydrolase</keyword>
<proteinExistence type="inferred from homology"/>
<dbReference type="InterPro" id="IPR001650">
    <property type="entry name" value="Helicase_C-like"/>
</dbReference>
<evidence type="ECO:0000313" key="11">
    <source>
        <dbReference type="Proteomes" id="UP001320768"/>
    </source>
</evidence>
<dbReference type="EMBL" id="JAKUDN010000002">
    <property type="protein sequence ID" value="MCP8352248.1"/>
    <property type="molecule type" value="Genomic_DNA"/>
</dbReference>
<dbReference type="SUPFAM" id="SSF52540">
    <property type="entry name" value="P-loop containing nucleoside triphosphate hydrolases"/>
    <property type="match status" value="2"/>
</dbReference>
<dbReference type="Pfam" id="PF00271">
    <property type="entry name" value="Helicase_C"/>
    <property type="match status" value="1"/>
</dbReference>
<dbReference type="InterPro" id="IPR027417">
    <property type="entry name" value="P-loop_NTPase"/>
</dbReference>
<evidence type="ECO:0000313" key="10">
    <source>
        <dbReference type="EMBL" id="MCP8352248.1"/>
    </source>
</evidence>
<accession>A0ABT1L5V2</accession>
<reference evidence="10 11" key="1">
    <citation type="journal article" date="2022" name="Nat. Microbiol.">
        <title>The microbiome of a bacterivorous marine choanoflagellate contains a resource-demanding obligate bacterial associate.</title>
        <authorList>
            <person name="Needham D.M."/>
            <person name="Poirier C."/>
            <person name="Bachy C."/>
            <person name="George E.E."/>
            <person name="Wilken S."/>
            <person name="Yung C.C.M."/>
            <person name="Limardo A.J."/>
            <person name="Morando M."/>
            <person name="Sudek L."/>
            <person name="Malmstrom R.R."/>
            <person name="Keeling P.J."/>
            <person name="Santoro A.E."/>
            <person name="Worden A.Z."/>
        </authorList>
    </citation>
    <scope>NUCLEOTIDE SEQUENCE [LARGE SCALE GENOMIC DNA]</scope>
    <source>
        <strain evidence="10 11">Comchoano-2</strain>
    </source>
</reference>
<dbReference type="Proteomes" id="UP001320768">
    <property type="component" value="Unassembled WGS sequence"/>
</dbReference>
<keyword evidence="4 8" id="KW-0547">Nucleotide-binding</keyword>
<evidence type="ECO:0000256" key="5">
    <source>
        <dbReference type="ARBA" id="ARBA00022833"/>
    </source>
</evidence>
<comment type="subunit">
    <text evidence="8">Component of the replication restart primosome.</text>
</comment>
<name>A0ABT1L5V2_9GAMM</name>
<dbReference type="InterPro" id="IPR041222">
    <property type="entry name" value="PriA_3primeBD"/>
</dbReference>
<feature type="binding site" evidence="8">
    <location>
        <position position="437"/>
    </location>
    <ligand>
        <name>Zn(2+)</name>
        <dbReference type="ChEBI" id="CHEBI:29105"/>
        <label>2</label>
    </ligand>
</feature>
<dbReference type="Pfam" id="PF17764">
    <property type="entry name" value="PriA_3primeBD"/>
    <property type="match status" value="1"/>
</dbReference>
<dbReference type="RefSeq" id="WP_258569355.1">
    <property type="nucleotide sequence ID" value="NZ_JAKUDN010000002.1"/>
</dbReference>
<keyword evidence="11" id="KW-1185">Reference proteome</keyword>
<dbReference type="Pfam" id="PF00270">
    <property type="entry name" value="DEAD"/>
    <property type="match status" value="1"/>
</dbReference>
<feature type="binding site" evidence="8">
    <location>
        <position position="411"/>
    </location>
    <ligand>
        <name>Zn(2+)</name>
        <dbReference type="ChEBI" id="CHEBI:29105"/>
        <label>1</label>
    </ligand>
</feature>
<dbReference type="SMART" id="SM00487">
    <property type="entry name" value="DEXDc"/>
    <property type="match status" value="1"/>
</dbReference>
<feature type="binding site" evidence="8">
    <location>
        <position position="408"/>
    </location>
    <ligand>
        <name>Zn(2+)</name>
        <dbReference type="ChEBI" id="CHEBI:29105"/>
        <label>1</label>
    </ligand>
</feature>
<dbReference type="InterPro" id="IPR011545">
    <property type="entry name" value="DEAD/DEAH_box_helicase_dom"/>
</dbReference>
<dbReference type="Gene3D" id="3.40.50.300">
    <property type="entry name" value="P-loop containing nucleotide triphosphate hydrolases"/>
    <property type="match status" value="2"/>
</dbReference>
<keyword evidence="5 8" id="KW-0862">Zinc</keyword>
<evidence type="ECO:0000259" key="9">
    <source>
        <dbReference type="PROSITE" id="PS51192"/>
    </source>
</evidence>
<dbReference type="PROSITE" id="PS51192">
    <property type="entry name" value="HELICASE_ATP_BIND_1"/>
    <property type="match status" value="1"/>
</dbReference>
<sequence length="692" mass="77856">MYLQIAIKNFSQQTLTYRSHMATQNLIGYRVIVPFGKTEKIGLVVGTEPNTSLDADKIKRVLKTLDQSPLVLLEHLQFLTRLSQYYKVSLNQLVLAALPSTLLDPEYPCDQIYYGRHHPGQTAAQIKALNALETPITFTDLQLVLRPSMAQTLIQQGSLMPCKGEKKPVTHTELPTLTDAQKSVFDAIQQQAPGPHLLWGITGSGKTEVYIHLIQEALKRHKQCLIMVPEIALTPQIHQKIAQRLALDPVSLHSLQPPRKRTSYWMKARHGDAHVVIGTRSALLCPIDRLGLIIVDEEHSDAYRQETPFFFSARDAAILKAAILNIPVILGSATPSLETLHNAQQNRYHLHELLCRYNASKPSISLVTVEKDQYIANRLIPIVTQALANDTHVMLYIGKRGYSRLLRCHHCGYQACCPACERPLIKHQTGRMHCHNCDSSHPSITDCPSCQQAELSQYGAGSQKIVEIAEALWPNHPTLRVDTDAMNKLDAGNVLQSLNTAPATIIVGTQMLTKGHDIERLNTVIVVSADHMLFSPDFRGEEKLYAELTQVIGRSGRRQTPGVTYIQTQHSKHPLFEHLNHRKTMYDYLLHKRQEFMLPPYQYMACIFIHGPEAKLKYLNHMRLSQYDLCQIIGPVPYPAGKKKTHVCYKVMISSECRTARGQCYLQILKALSPQLPKTATLTGQIDSHLSP</sequence>
<dbReference type="NCBIfam" id="TIGR00595">
    <property type="entry name" value="priA"/>
    <property type="match status" value="1"/>
</dbReference>
<feature type="binding site" evidence="8">
    <location>
        <position position="447"/>
    </location>
    <ligand>
        <name>Zn(2+)</name>
        <dbReference type="ChEBI" id="CHEBI:29105"/>
        <label>1</label>
    </ligand>
</feature>
<feature type="binding site" evidence="8">
    <location>
        <position position="450"/>
    </location>
    <ligand>
        <name>Zn(2+)</name>
        <dbReference type="ChEBI" id="CHEBI:29105"/>
        <label>1</label>
    </ligand>
</feature>
<comment type="caution">
    <text evidence="10">The sequence shown here is derived from an EMBL/GenBank/DDBJ whole genome shotgun (WGS) entry which is preliminary data.</text>
</comment>
<keyword evidence="8" id="KW-0413">Isomerase</keyword>
<dbReference type="InterPro" id="IPR014001">
    <property type="entry name" value="Helicase_ATP-bd"/>
</dbReference>
<evidence type="ECO:0000256" key="3">
    <source>
        <dbReference type="ARBA" id="ARBA00022723"/>
    </source>
</evidence>
<gene>
    <name evidence="8 10" type="primary">priA</name>
    <name evidence="10" type="ORF">MKS91_02970</name>
</gene>
<dbReference type="Gene3D" id="3.40.1440.60">
    <property type="entry name" value="PriA, 3(prime) DNA-binding domain"/>
    <property type="match status" value="1"/>
</dbReference>
<dbReference type="EC" id="5.6.2.4" evidence="8"/>
<keyword evidence="1 8" id="KW-0639">Primosome</keyword>
<evidence type="ECO:0000256" key="2">
    <source>
        <dbReference type="ARBA" id="ARBA00022705"/>
    </source>
</evidence>
<keyword evidence="8" id="KW-0347">Helicase</keyword>
<evidence type="ECO:0000256" key="6">
    <source>
        <dbReference type="ARBA" id="ARBA00022840"/>
    </source>
</evidence>
<evidence type="ECO:0000256" key="1">
    <source>
        <dbReference type="ARBA" id="ARBA00022515"/>
    </source>
</evidence>
<evidence type="ECO:0000256" key="8">
    <source>
        <dbReference type="HAMAP-Rule" id="MF_00983"/>
    </source>
</evidence>
<protein>
    <recommendedName>
        <fullName evidence="8">Replication restart protein PriA</fullName>
    </recommendedName>
    <alternativeName>
        <fullName evidence="8">ATP-dependent DNA helicase PriA</fullName>
        <ecNumber evidence="8">5.6.2.4</ecNumber>
    </alternativeName>
    <alternativeName>
        <fullName evidence="8">DNA 3'-5' helicase PriA</fullName>
    </alternativeName>
</protein>
<evidence type="ECO:0000256" key="4">
    <source>
        <dbReference type="ARBA" id="ARBA00022741"/>
    </source>
</evidence>
<comment type="function">
    <text evidence="8">Initiates the restart of stalled replication forks, which reloads the replicative helicase on sites other than the origin of replication. Recognizes and binds to abandoned replication forks and remodels them to uncover a helicase loading site. Promotes assembly of the primosome at these replication forks.</text>
</comment>
<feature type="binding site" evidence="8">
    <location>
        <position position="434"/>
    </location>
    <ligand>
        <name>Zn(2+)</name>
        <dbReference type="ChEBI" id="CHEBI:29105"/>
        <label>2</label>
    </ligand>
</feature>
<comment type="catalytic activity">
    <reaction evidence="8">
        <text>ATP + H2O = ADP + phosphate + H(+)</text>
        <dbReference type="Rhea" id="RHEA:13065"/>
        <dbReference type="ChEBI" id="CHEBI:15377"/>
        <dbReference type="ChEBI" id="CHEBI:15378"/>
        <dbReference type="ChEBI" id="CHEBI:30616"/>
        <dbReference type="ChEBI" id="CHEBI:43474"/>
        <dbReference type="ChEBI" id="CHEBI:456216"/>
        <dbReference type="EC" id="5.6.2.4"/>
    </reaction>
</comment>
<feature type="binding site" evidence="8">
    <location>
        <position position="417"/>
    </location>
    <ligand>
        <name>Zn(2+)</name>
        <dbReference type="ChEBI" id="CHEBI:29105"/>
        <label>2</label>
    </ligand>
</feature>
<dbReference type="HAMAP" id="MF_00983">
    <property type="entry name" value="PriA"/>
    <property type="match status" value="1"/>
</dbReference>
<keyword evidence="6 8" id="KW-0067">ATP-binding</keyword>
<comment type="catalytic activity">
    <reaction evidence="8">
        <text>Couples ATP hydrolysis with the unwinding of duplex DNA by translocating in the 3'-5' direction.</text>
        <dbReference type="EC" id="5.6.2.4"/>
    </reaction>
</comment>
<dbReference type="PANTHER" id="PTHR30580">
    <property type="entry name" value="PRIMOSOMAL PROTEIN N"/>
    <property type="match status" value="1"/>
</dbReference>
<keyword evidence="2 8" id="KW-0235">DNA replication</keyword>
<comment type="similarity">
    <text evidence="8">Belongs to the helicase family. PriA subfamily.</text>
</comment>
<comment type="cofactor">
    <cofactor evidence="8">
        <name>Zn(2+)</name>
        <dbReference type="ChEBI" id="CHEBI:29105"/>
    </cofactor>
    <text evidence="8">Binds 2 zinc ions per subunit.</text>
</comment>
<keyword evidence="7 8" id="KW-0238">DNA-binding</keyword>
<organism evidence="10 11">
    <name type="scientific">Candidatus Synchoanobacter obligatus</name>
    <dbReference type="NCBI Taxonomy" id="2919597"/>
    <lineage>
        <taxon>Bacteria</taxon>
        <taxon>Pseudomonadati</taxon>
        <taxon>Pseudomonadota</taxon>
        <taxon>Gammaproteobacteria</taxon>
        <taxon>Candidatus Comchoanobacterales</taxon>
        <taxon>Candidatus Comchoanobacteraceae</taxon>
        <taxon>Candidatus Synchoanobacter</taxon>
    </lineage>
</organism>
<feature type="binding site" evidence="8">
    <location>
        <position position="420"/>
    </location>
    <ligand>
        <name>Zn(2+)</name>
        <dbReference type="ChEBI" id="CHEBI:29105"/>
        <label>2</label>
    </ligand>
</feature>